<evidence type="ECO:0000313" key="1">
    <source>
        <dbReference type="EMBL" id="CCQ43739.1"/>
    </source>
</evidence>
<sequence>MSLMPITLQMKRRKNSLLLMKSNFLQPVRTTLICAVQVSHLANSFQLKSREKWRKPL</sequence>
<organism evidence="1">
    <name type="scientific">Homo sapiens</name>
    <name type="common">Human</name>
    <dbReference type="NCBI Taxonomy" id="9606"/>
    <lineage>
        <taxon>Eukaryota</taxon>
        <taxon>Metazoa</taxon>
        <taxon>Chordata</taxon>
        <taxon>Craniata</taxon>
        <taxon>Vertebrata</taxon>
        <taxon>Euteleostomi</taxon>
        <taxon>Mammalia</taxon>
        <taxon>Eutheria</taxon>
        <taxon>Euarchontoglires</taxon>
        <taxon>Primates</taxon>
        <taxon>Haplorrhini</taxon>
        <taxon>Catarrhini</taxon>
        <taxon>Hominidae</taxon>
        <taxon>Homo</taxon>
    </lineage>
</organism>
<dbReference type="AlphaFoldDB" id="L8E989"/>
<dbReference type="EMBL" id="HF584242">
    <property type="protein sequence ID" value="CCQ43739.1"/>
    <property type="molecule type" value="Genomic_DNA"/>
</dbReference>
<protein>
    <submittedName>
        <fullName evidence="1">Alternative protein STK33</fullName>
    </submittedName>
</protein>
<dbReference type="ChiTaRS" id="STK33">
    <property type="organism name" value="human"/>
</dbReference>
<gene>
    <name evidence="1" type="primary">STK33</name>
</gene>
<accession>L8E989</accession>
<dbReference type="OrthoDB" id="541276at2759"/>
<name>L8E989_HUMAN</name>
<reference evidence="1" key="1">
    <citation type="journal article" date="2013" name="PLoS ONE">
        <title>Direct detection of alternative open reading frames translation products in human significantly expands the proteome.</title>
        <authorList>
            <person name="Vanderperre B."/>
            <person name="Lucier J.-F."/>
            <person name="Motard J."/>
            <person name="Tremblay G."/>
            <person name="Vanderperre S."/>
            <person name="Wisztorski M."/>
            <person name="Salzet M."/>
            <person name="Boisvert F.-M."/>
            <person name="Roucou X."/>
        </authorList>
    </citation>
    <scope>NUCLEOTIDE SEQUENCE</scope>
</reference>
<proteinExistence type="predicted"/>